<dbReference type="EMBL" id="CAJVPU010013006">
    <property type="protein sequence ID" value="CAG8628671.1"/>
    <property type="molecule type" value="Genomic_DNA"/>
</dbReference>
<comment type="caution">
    <text evidence="1">The sequence shown here is derived from an EMBL/GenBank/DDBJ whole genome shotgun (WGS) entry which is preliminary data.</text>
</comment>
<accession>A0ACA9N1Z2</accession>
<sequence length="114" mass="13333">VSINEKIDQYKCIIDNDTTIASILDSRTKLLLFEIEQETTDAVNQTREVFSQYYTKFTNKPLYVKRNDISTTRDYFKGLKQHHLESDSRTNQDSMDELEQYLALSCDKNVALLL</sequence>
<dbReference type="Proteomes" id="UP000789702">
    <property type="component" value="Unassembled WGS sequence"/>
</dbReference>
<reference evidence="1" key="1">
    <citation type="submission" date="2021-06" db="EMBL/GenBank/DDBJ databases">
        <authorList>
            <person name="Kallberg Y."/>
            <person name="Tangrot J."/>
            <person name="Rosling A."/>
        </authorList>
    </citation>
    <scope>NUCLEOTIDE SEQUENCE</scope>
    <source>
        <strain evidence="1">IL203A</strain>
    </source>
</reference>
<evidence type="ECO:0000313" key="2">
    <source>
        <dbReference type="Proteomes" id="UP000789702"/>
    </source>
</evidence>
<evidence type="ECO:0000313" key="1">
    <source>
        <dbReference type="EMBL" id="CAG8628671.1"/>
    </source>
</evidence>
<proteinExistence type="predicted"/>
<gene>
    <name evidence="1" type="ORF">DHETER_LOCUS8312</name>
</gene>
<feature type="non-terminal residue" evidence="1">
    <location>
        <position position="1"/>
    </location>
</feature>
<keyword evidence="2" id="KW-1185">Reference proteome</keyword>
<name>A0ACA9N1Z2_9GLOM</name>
<organism evidence="1 2">
    <name type="scientific">Dentiscutata heterogama</name>
    <dbReference type="NCBI Taxonomy" id="1316150"/>
    <lineage>
        <taxon>Eukaryota</taxon>
        <taxon>Fungi</taxon>
        <taxon>Fungi incertae sedis</taxon>
        <taxon>Mucoromycota</taxon>
        <taxon>Glomeromycotina</taxon>
        <taxon>Glomeromycetes</taxon>
        <taxon>Diversisporales</taxon>
        <taxon>Gigasporaceae</taxon>
        <taxon>Dentiscutata</taxon>
    </lineage>
</organism>
<protein>
    <submittedName>
        <fullName evidence="1">11791_t:CDS:1</fullName>
    </submittedName>
</protein>